<accession>A0A820DFI0</accession>
<gene>
    <name evidence="2" type="ORF">IZO911_LOCUS44880</name>
    <name evidence="3" type="ORF">KXQ929_LOCUS41752</name>
</gene>
<evidence type="ECO:0000313" key="4">
    <source>
        <dbReference type="Proteomes" id="UP000663868"/>
    </source>
</evidence>
<feature type="compositionally biased region" description="Polar residues" evidence="1">
    <location>
        <begin position="1"/>
        <end position="21"/>
    </location>
</feature>
<comment type="caution">
    <text evidence="3">The sequence shown here is derived from an EMBL/GenBank/DDBJ whole genome shotgun (WGS) entry which is preliminary data.</text>
</comment>
<dbReference type="Proteomes" id="UP000663868">
    <property type="component" value="Unassembled WGS sequence"/>
</dbReference>
<evidence type="ECO:0000313" key="2">
    <source>
        <dbReference type="EMBL" id="CAF1498359.1"/>
    </source>
</evidence>
<name>A0A820DFI0_9BILA</name>
<evidence type="ECO:0000313" key="3">
    <source>
        <dbReference type="EMBL" id="CAF4231367.1"/>
    </source>
</evidence>
<evidence type="ECO:0000256" key="1">
    <source>
        <dbReference type="SAM" id="MobiDB-lite"/>
    </source>
</evidence>
<dbReference type="EMBL" id="CAJOBB010009630">
    <property type="protein sequence ID" value="CAF4231367.1"/>
    <property type="molecule type" value="Genomic_DNA"/>
</dbReference>
<dbReference type="Proteomes" id="UP000663860">
    <property type="component" value="Unassembled WGS sequence"/>
</dbReference>
<dbReference type="EMBL" id="CAJNOE010003075">
    <property type="protein sequence ID" value="CAF1498359.1"/>
    <property type="molecule type" value="Genomic_DNA"/>
</dbReference>
<proteinExistence type="predicted"/>
<feature type="region of interest" description="Disordered" evidence="1">
    <location>
        <begin position="1"/>
        <end position="37"/>
    </location>
</feature>
<protein>
    <submittedName>
        <fullName evidence="3">Uncharacterized protein</fullName>
    </submittedName>
</protein>
<feature type="non-terminal residue" evidence="3">
    <location>
        <position position="1"/>
    </location>
</feature>
<dbReference type="AlphaFoldDB" id="A0A820DFI0"/>
<sequence length="56" mass="6190">LRSNEDFNNNANNQLTCSKESTTARRFRSGITSSTSTVTGNELALKKRCHSASDRL</sequence>
<organism evidence="3 4">
    <name type="scientific">Adineta steineri</name>
    <dbReference type="NCBI Taxonomy" id="433720"/>
    <lineage>
        <taxon>Eukaryota</taxon>
        <taxon>Metazoa</taxon>
        <taxon>Spiralia</taxon>
        <taxon>Gnathifera</taxon>
        <taxon>Rotifera</taxon>
        <taxon>Eurotatoria</taxon>
        <taxon>Bdelloidea</taxon>
        <taxon>Adinetida</taxon>
        <taxon>Adinetidae</taxon>
        <taxon>Adineta</taxon>
    </lineage>
</organism>
<reference evidence="3" key="1">
    <citation type="submission" date="2021-02" db="EMBL/GenBank/DDBJ databases">
        <authorList>
            <person name="Nowell W R."/>
        </authorList>
    </citation>
    <scope>NUCLEOTIDE SEQUENCE</scope>
</reference>